<proteinExistence type="predicted"/>
<dbReference type="RefSeq" id="WP_173054636.1">
    <property type="nucleotide sequence ID" value="NZ_BAABGO010000088.1"/>
</dbReference>
<evidence type="ECO:0000256" key="1">
    <source>
        <dbReference type="SAM" id="MobiDB-lite"/>
    </source>
</evidence>
<accession>A0A6V8K0S9</accession>
<protein>
    <submittedName>
        <fullName evidence="2">Uncharacterized protein</fullName>
    </submittedName>
</protein>
<sequence length="104" mass="11586">MTEVDWGHPRPPRPGAPPTEGQVAAMTRAELFAVASAAVEHHQRSPRALTPKQQAQYDAWWKLFRTYFSPSDAIDATRRYVESGHDSYWTGRPTPVEGHAGGTQ</sequence>
<feature type="region of interest" description="Disordered" evidence="1">
    <location>
        <begin position="84"/>
        <end position="104"/>
    </location>
</feature>
<comment type="caution">
    <text evidence="2">The sequence shown here is derived from an EMBL/GenBank/DDBJ whole genome shotgun (WGS) entry which is preliminary data.</text>
</comment>
<dbReference type="AlphaFoldDB" id="A0A6V8K0S9"/>
<feature type="region of interest" description="Disordered" evidence="1">
    <location>
        <begin position="1"/>
        <end position="22"/>
    </location>
</feature>
<keyword evidence="3" id="KW-1185">Reference proteome</keyword>
<dbReference type="EMBL" id="BLPF01000001">
    <property type="protein sequence ID" value="GFJ77264.1"/>
    <property type="molecule type" value="Genomic_DNA"/>
</dbReference>
<name>A0A6V8K0S9_9ACTN</name>
<evidence type="ECO:0000313" key="2">
    <source>
        <dbReference type="EMBL" id="GFJ77264.1"/>
    </source>
</evidence>
<evidence type="ECO:0000313" key="3">
    <source>
        <dbReference type="Proteomes" id="UP000482800"/>
    </source>
</evidence>
<dbReference type="Proteomes" id="UP000482800">
    <property type="component" value="Unassembled WGS sequence"/>
</dbReference>
<reference evidence="2 3" key="1">
    <citation type="submission" date="2020-03" db="EMBL/GenBank/DDBJ databases">
        <title>Whole genome shotgun sequence of Phytohabitans houttuyneae NBRC 108639.</title>
        <authorList>
            <person name="Komaki H."/>
            <person name="Tamura T."/>
        </authorList>
    </citation>
    <scope>NUCLEOTIDE SEQUENCE [LARGE SCALE GENOMIC DNA]</scope>
    <source>
        <strain evidence="2 3">NBRC 108639</strain>
    </source>
</reference>
<reference evidence="2 3" key="2">
    <citation type="submission" date="2020-03" db="EMBL/GenBank/DDBJ databases">
        <authorList>
            <person name="Ichikawa N."/>
            <person name="Kimura A."/>
            <person name="Kitahashi Y."/>
            <person name="Uohara A."/>
        </authorList>
    </citation>
    <scope>NUCLEOTIDE SEQUENCE [LARGE SCALE GENOMIC DNA]</scope>
    <source>
        <strain evidence="2 3">NBRC 108639</strain>
    </source>
</reference>
<organism evidence="2 3">
    <name type="scientific">Phytohabitans houttuyneae</name>
    <dbReference type="NCBI Taxonomy" id="1076126"/>
    <lineage>
        <taxon>Bacteria</taxon>
        <taxon>Bacillati</taxon>
        <taxon>Actinomycetota</taxon>
        <taxon>Actinomycetes</taxon>
        <taxon>Micromonosporales</taxon>
        <taxon>Micromonosporaceae</taxon>
    </lineage>
</organism>
<gene>
    <name evidence="2" type="ORF">Phou_014440</name>
</gene>